<dbReference type="SMART" id="SM00283">
    <property type="entry name" value="MA"/>
    <property type="match status" value="1"/>
</dbReference>
<evidence type="ECO:0000256" key="5">
    <source>
        <dbReference type="SAM" id="Coils"/>
    </source>
</evidence>
<dbReference type="GO" id="GO:0016020">
    <property type="term" value="C:membrane"/>
    <property type="evidence" value="ECO:0007669"/>
    <property type="project" value="UniProtKB-SubCell"/>
</dbReference>
<dbReference type="PRINTS" id="PR00260">
    <property type="entry name" value="CHEMTRNSDUCR"/>
</dbReference>
<name>A0A7W9CK03_9CAUL</name>
<dbReference type="Gene3D" id="1.10.490.10">
    <property type="entry name" value="Globins"/>
    <property type="match status" value="1"/>
</dbReference>
<gene>
    <name evidence="10" type="ORF">GGR13_002491</name>
</gene>
<sequence length="534" mass="56976">MSNEAIDSRIKFMRLDDAAIARIRSIKPLILKEMPAALDGFYDQVRATPETRAFFKDDVHIDGAHKKQMAHWDVISSGQFDEHYATGVNKVGHVHARIGLEPRWYIGGYAIVLDTMVGKIVESRWPKHALNTRGVTAQSTAEEVGALVKATLLDMDLAVSVYLDALEEQRQQAEAARQKAEDEQNVLFSALADGLKRMASGDLTARLEIDVDPRFQGVKDDFNTTVETLARTIQSISGSANAVLNGSLEIASASDDLSKRSEQQAASLEETAAALEEITVTVNRTATGSRQASEAVAAARSDAQTSGDVVQRAIAAMGEIEKSSSEINQIIGVIDEIAFQTNLLALNAGVEAARAGDAGRGFAVVAQEVRALAQRSAEAAKEIKGLISTSSKQVSHGVSLVGETGDSLGRIVEQVAAIDGLVSEISSSAQEQASSLSQVNTAVNQMDQMVQQNAAMVEQTTAASFSLKTEASELDGLVSSFRTGETATTARRANPVHAAQARIEAFARPQARPSQAPARSAGNTALKADAWEEF</sequence>
<protein>
    <submittedName>
        <fullName evidence="10">Methyl-accepting chemotaxis protein</fullName>
    </submittedName>
</protein>
<dbReference type="GO" id="GO:0006935">
    <property type="term" value="P:chemotaxis"/>
    <property type="evidence" value="ECO:0007669"/>
    <property type="project" value="UniProtKB-KW"/>
</dbReference>
<evidence type="ECO:0000259" key="7">
    <source>
        <dbReference type="PROSITE" id="PS50111"/>
    </source>
</evidence>
<dbReference type="PROSITE" id="PS50192">
    <property type="entry name" value="T_SNARE"/>
    <property type="match status" value="1"/>
</dbReference>
<feature type="region of interest" description="Disordered" evidence="6">
    <location>
        <begin position="508"/>
        <end position="534"/>
    </location>
</feature>
<dbReference type="InterPro" id="IPR039379">
    <property type="entry name" value="Protoglobin_sensor_dom"/>
</dbReference>
<comment type="subcellular location">
    <subcellularLocation>
        <location evidence="1">Membrane</location>
    </subcellularLocation>
</comment>
<evidence type="ECO:0000259" key="9">
    <source>
        <dbReference type="PROSITE" id="PS50885"/>
    </source>
</evidence>
<dbReference type="GO" id="GO:0004888">
    <property type="term" value="F:transmembrane signaling receptor activity"/>
    <property type="evidence" value="ECO:0007669"/>
    <property type="project" value="InterPro"/>
</dbReference>
<dbReference type="InterPro" id="IPR004090">
    <property type="entry name" value="Chemotax_Me-accpt_rcpt"/>
</dbReference>
<dbReference type="Proteomes" id="UP000545037">
    <property type="component" value="Unassembled WGS sequence"/>
</dbReference>
<dbReference type="InterPro" id="IPR044398">
    <property type="entry name" value="Globin-sensor_dom"/>
</dbReference>
<proteinExistence type="inferred from homology"/>
<feature type="domain" description="HAMP" evidence="9">
    <location>
        <begin position="190"/>
        <end position="234"/>
    </location>
</feature>
<keyword evidence="4" id="KW-0807">Transducer</keyword>
<feature type="domain" description="Methyl-accepting transducer" evidence="7">
    <location>
        <begin position="239"/>
        <end position="468"/>
    </location>
</feature>
<dbReference type="PANTHER" id="PTHR43531">
    <property type="entry name" value="PROTEIN ICFG"/>
    <property type="match status" value="1"/>
</dbReference>
<dbReference type="AlphaFoldDB" id="A0A7W9CK03"/>
<dbReference type="InterPro" id="IPR004089">
    <property type="entry name" value="MCPsignal_dom"/>
</dbReference>
<dbReference type="PROSITE" id="PS50885">
    <property type="entry name" value="HAMP"/>
    <property type="match status" value="1"/>
</dbReference>
<dbReference type="PANTHER" id="PTHR43531:SF11">
    <property type="entry name" value="METHYL-ACCEPTING CHEMOTAXIS PROTEIN 3"/>
    <property type="match status" value="1"/>
</dbReference>
<dbReference type="GO" id="GO:0007165">
    <property type="term" value="P:signal transduction"/>
    <property type="evidence" value="ECO:0007669"/>
    <property type="project" value="UniProtKB-KW"/>
</dbReference>
<dbReference type="Pfam" id="PF11563">
    <property type="entry name" value="Protoglobin"/>
    <property type="match status" value="1"/>
</dbReference>
<dbReference type="InterPro" id="IPR009050">
    <property type="entry name" value="Globin-like_sf"/>
</dbReference>
<dbReference type="RefSeq" id="WP_183213847.1">
    <property type="nucleotide sequence ID" value="NZ_JACHOR010000004.1"/>
</dbReference>
<dbReference type="GO" id="GO:0019825">
    <property type="term" value="F:oxygen binding"/>
    <property type="evidence" value="ECO:0007669"/>
    <property type="project" value="InterPro"/>
</dbReference>
<dbReference type="Pfam" id="PF00015">
    <property type="entry name" value="MCPsignal"/>
    <property type="match status" value="1"/>
</dbReference>
<comment type="caution">
    <text evidence="10">The sequence shown here is derived from an EMBL/GenBank/DDBJ whole genome shotgun (WGS) entry which is preliminary data.</text>
</comment>
<evidence type="ECO:0000256" key="3">
    <source>
        <dbReference type="ARBA" id="ARBA00029447"/>
    </source>
</evidence>
<dbReference type="CDD" id="cd11386">
    <property type="entry name" value="MCP_signal"/>
    <property type="match status" value="1"/>
</dbReference>
<dbReference type="Gene3D" id="1.10.287.950">
    <property type="entry name" value="Methyl-accepting chemotaxis protein"/>
    <property type="match status" value="1"/>
</dbReference>
<dbReference type="PROSITE" id="PS50111">
    <property type="entry name" value="CHEMOTAXIS_TRANSDUC_2"/>
    <property type="match status" value="1"/>
</dbReference>
<dbReference type="FunFam" id="1.10.287.950:FF:000001">
    <property type="entry name" value="Methyl-accepting chemotaxis sensory transducer"/>
    <property type="match status" value="1"/>
</dbReference>
<dbReference type="InterPro" id="IPR003660">
    <property type="entry name" value="HAMP_dom"/>
</dbReference>
<dbReference type="InterPro" id="IPR051310">
    <property type="entry name" value="MCP_chemotaxis"/>
</dbReference>
<keyword evidence="2" id="KW-0145">Chemotaxis</keyword>
<evidence type="ECO:0000256" key="6">
    <source>
        <dbReference type="SAM" id="MobiDB-lite"/>
    </source>
</evidence>
<feature type="coiled-coil region" evidence="5">
    <location>
        <begin position="159"/>
        <end position="186"/>
    </location>
</feature>
<organism evidence="10 11">
    <name type="scientific">Brevundimonas variabilis</name>
    <dbReference type="NCBI Taxonomy" id="74312"/>
    <lineage>
        <taxon>Bacteria</taxon>
        <taxon>Pseudomonadati</taxon>
        <taxon>Pseudomonadota</taxon>
        <taxon>Alphaproteobacteria</taxon>
        <taxon>Caulobacterales</taxon>
        <taxon>Caulobacteraceae</taxon>
        <taxon>Brevundimonas</taxon>
    </lineage>
</organism>
<feature type="domain" description="T-SNARE coiled-coil homology" evidence="8">
    <location>
        <begin position="398"/>
        <end position="460"/>
    </location>
</feature>
<dbReference type="InterPro" id="IPR000727">
    <property type="entry name" value="T_SNARE_dom"/>
</dbReference>
<evidence type="ECO:0000256" key="2">
    <source>
        <dbReference type="ARBA" id="ARBA00022500"/>
    </source>
</evidence>
<dbReference type="InterPro" id="IPR012292">
    <property type="entry name" value="Globin/Proto"/>
</dbReference>
<dbReference type="SUPFAM" id="SSF46458">
    <property type="entry name" value="Globin-like"/>
    <property type="match status" value="1"/>
</dbReference>
<accession>A0A7W9CK03</accession>
<reference evidence="10 11" key="1">
    <citation type="submission" date="2020-08" db="EMBL/GenBank/DDBJ databases">
        <title>Genomic Encyclopedia of Type Strains, Phase IV (KMG-IV): sequencing the most valuable type-strain genomes for metagenomic binning, comparative biology and taxonomic classification.</title>
        <authorList>
            <person name="Goeker M."/>
        </authorList>
    </citation>
    <scope>NUCLEOTIDE SEQUENCE [LARGE SCALE GENOMIC DNA]</scope>
    <source>
        <strain evidence="10 11">DSM 4737</strain>
    </source>
</reference>
<evidence type="ECO:0000256" key="4">
    <source>
        <dbReference type="PROSITE-ProRule" id="PRU00284"/>
    </source>
</evidence>
<keyword evidence="11" id="KW-1185">Reference proteome</keyword>
<dbReference type="EMBL" id="JACHOR010000004">
    <property type="protein sequence ID" value="MBB5746884.1"/>
    <property type="molecule type" value="Genomic_DNA"/>
</dbReference>
<evidence type="ECO:0000259" key="8">
    <source>
        <dbReference type="PROSITE" id="PS50192"/>
    </source>
</evidence>
<feature type="compositionally biased region" description="Low complexity" evidence="6">
    <location>
        <begin position="508"/>
        <end position="521"/>
    </location>
</feature>
<dbReference type="GO" id="GO:0020037">
    <property type="term" value="F:heme binding"/>
    <property type="evidence" value="ECO:0007669"/>
    <property type="project" value="InterPro"/>
</dbReference>
<keyword evidence="5" id="KW-0175">Coiled coil</keyword>
<evidence type="ECO:0000313" key="10">
    <source>
        <dbReference type="EMBL" id="MBB5746884.1"/>
    </source>
</evidence>
<dbReference type="CDD" id="cd01068">
    <property type="entry name" value="globin_sensor"/>
    <property type="match status" value="1"/>
</dbReference>
<evidence type="ECO:0000313" key="11">
    <source>
        <dbReference type="Proteomes" id="UP000545037"/>
    </source>
</evidence>
<dbReference type="SUPFAM" id="SSF58104">
    <property type="entry name" value="Methyl-accepting chemotaxis protein (MCP) signaling domain"/>
    <property type="match status" value="1"/>
</dbReference>
<comment type="similarity">
    <text evidence="3">Belongs to the methyl-accepting chemotaxis (MCP) protein family.</text>
</comment>
<evidence type="ECO:0000256" key="1">
    <source>
        <dbReference type="ARBA" id="ARBA00004370"/>
    </source>
</evidence>